<gene>
    <name evidence="2" type="ORF">DV701_15195</name>
</gene>
<accession>A0A345NQH3</accession>
<sequence>MLDHVTAVRYVTPLREGGSMPGVVEGADLGTYVVKFRGAGQGVKVLVAEVVVGELARRLGLPVPRLVTIDLPPAMARYEADAEVQDLLNASPGTNLGVDLLPGALGYDGSHPPGAELAAQIFWLDAFTANVDRTWSNPNLLTWHRRTWLIDHGAALWFHHSWPGRAPDAERFAHQPFRVGADDHVLGAVATDLPGAHATLAPRVTADLVADVVDQVPDEWLETTDHLPDTDAVRTAYLDHLLARVAMPQVWLPGGGS</sequence>
<keyword evidence="2" id="KW-0032">Aminotransferase</keyword>
<keyword evidence="2" id="KW-0808">Transferase</keyword>
<dbReference type="InterPro" id="IPR046748">
    <property type="entry name" value="HipA_2"/>
</dbReference>
<dbReference type="KEGG" id="orn:DV701_15195"/>
<name>A0A345NQH3_9MICO</name>
<dbReference type="AlphaFoldDB" id="A0A345NQH3"/>
<dbReference type="GO" id="GO:0008483">
    <property type="term" value="F:transaminase activity"/>
    <property type="evidence" value="ECO:0007669"/>
    <property type="project" value="UniProtKB-KW"/>
</dbReference>
<proteinExistence type="predicted"/>
<organism evidence="2 3">
    <name type="scientific">Ornithinimicrobium avium</name>
    <dbReference type="NCBI Taxonomy" id="2283195"/>
    <lineage>
        <taxon>Bacteria</taxon>
        <taxon>Bacillati</taxon>
        <taxon>Actinomycetota</taxon>
        <taxon>Actinomycetes</taxon>
        <taxon>Micrococcales</taxon>
        <taxon>Ornithinimicrobiaceae</taxon>
        <taxon>Ornithinimicrobium</taxon>
    </lineage>
</organism>
<protein>
    <submittedName>
        <fullName evidence="2">Aminotransferase class I and II</fullName>
    </submittedName>
</protein>
<keyword evidence="3" id="KW-1185">Reference proteome</keyword>
<dbReference type="Pfam" id="PF20613">
    <property type="entry name" value="HipA_2"/>
    <property type="match status" value="1"/>
</dbReference>
<evidence type="ECO:0000259" key="1">
    <source>
        <dbReference type="Pfam" id="PF20613"/>
    </source>
</evidence>
<dbReference type="EMBL" id="CP031229">
    <property type="protein sequence ID" value="AXH97281.1"/>
    <property type="molecule type" value="Genomic_DNA"/>
</dbReference>
<dbReference type="OrthoDB" id="9786330at2"/>
<dbReference type="RefSeq" id="WP_114929478.1">
    <property type="nucleotide sequence ID" value="NZ_CP031229.1"/>
</dbReference>
<dbReference type="Proteomes" id="UP000253790">
    <property type="component" value="Chromosome"/>
</dbReference>
<evidence type="ECO:0000313" key="3">
    <source>
        <dbReference type="Proteomes" id="UP000253790"/>
    </source>
</evidence>
<feature type="domain" description="HipA-like kinase" evidence="1">
    <location>
        <begin position="13"/>
        <end position="251"/>
    </location>
</feature>
<reference evidence="2 3" key="1">
    <citation type="submission" date="2018-07" db="EMBL/GenBank/DDBJ databases">
        <title>Complete genome sequencing of Ornithinimicrobium sp. AMA3305.</title>
        <authorList>
            <person name="Bae J.-W."/>
        </authorList>
    </citation>
    <scope>NUCLEOTIDE SEQUENCE [LARGE SCALE GENOMIC DNA]</scope>
    <source>
        <strain evidence="2 3">AMA3305</strain>
    </source>
</reference>
<evidence type="ECO:0000313" key="2">
    <source>
        <dbReference type="EMBL" id="AXH97281.1"/>
    </source>
</evidence>